<evidence type="ECO:0000313" key="3">
    <source>
        <dbReference type="Proteomes" id="UP001162131"/>
    </source>
</evidence>
<keyword evidence="1" id="KW-1133">Transmembrane helix</keyword>
<evidence type="ECO:0000256" key="1">
    <source>
        <dbReference type="SAM" id="Phobius"/>
    </source>
</evidence>
<dbReference type="AlphaFoldDB" id="A0AAU9IPD4"/>
<accession>A0AAU9IPD4</accession>
<evidence type="ECO:0000313" key="2">
    <source>
        <dbReference type="EMBL" id="CAG9315616.1"/>
    </source>
</evidence>
<reference evidence="2" key="1">
    <citation type="submission" date="2021-09" db="EMBL/GenBank/DDBJ databases">
        <authorList>
            <consortium name="AG Swart"/>
            <person name="Singh M."/>
            <person name="Singh A."/>
            <person name="Seah K."/>
            <person name="Emmerich C."/>
        </authorList>
    </citation>
    <scope>NUCLEOTIDE SEQUENCE</scope>
    <source>
        <strain evidence="2">ATCC30299</strain>
    </source>
</reference>
<protein>
    <submittedName>
        <fullName evidence="2">Uncharacterized protein</fullName>
    </submittedName>
</protein>
<feature type="transmembrane region" description="Helical" evidence="1">
    <location>
        <begin position="57"/>
        <end position="75"/>
    </location>
</feature>
<dbReference type="EMBL" id="CAJZBQ010000014">
    <property type="protein sequence ID" value="CAG9315616.1"/>
    <property type="molecule type" value="Genomic_DNA"/>
</dbReference>
<proteinExistence type="predicted"/>
<feature type="transmembrane region" description="Helical" evidence="1">
    <location>
        <begin position="241"/>
        <end position="261"/>
    </location>
</feature>
<feature type="transmembrane region" description="Helical" evidence="1">
    <location>
        <begin position="208"/>
        <end position="229"/>
    </location>
</feature>
<keyword evidence="1" id="KW-0472">Membrane</keyword>
<gene>
    <name evidence="2" type="ORF">BSTOLATCC_MIC14368</name>
</gene>
<comment type="caution">
    <text evidence="2">The sequence shown here is derived from an EMBL/GenBank/DDBJ whole genome shotgun (WGS) entry which is preliminary data.</text>
</comment>
<feature type="transmembrane region" description="Helical" evidence="1">
    <location>
        <begin position="106"/>
        <end position="125"/>
    </location>
</feature>
<feature type="transmembrane region" description="Helical" evidence="1">
    <location>
        <begin position="177"/>
        <end position="196"/>
    </location>
</feature>
<feature type="transmembrane region" description="Helical" evidence="1">
    <location>
        <begin position="137"/>
        <end position="157"/>
    </location>
</feature>
<dbReference type="Proteomes" id="UP001162131">
    <property type="component" value="Unassembled WGS sequence"/>
</dbReference>
<keyword evidence="1" id="KW-0812">Transmembrane</keyword>
<keyword evidence="3" id="KW-1185">Reference proteome</keyword>
<organism evidence="2 3">
    <name type="scientific">Blepharisma stoltei</name>
    <dbReference type="NCBI Taxonomy" id="1481888"/>
    <lineage>
        <taxon>Eukaryota</taxon>
        <taxon>Sar</taxon>
        <taxon>Alveolata</taxon>
        <taxon>Ciliophora</taxon>
        <taxon>Postciliodesmatophora</taxon>
        <taxon>Heterotrichea</taxon>
        <taxon>Heterotrichida</taxon>
        <taxon>Blepharismidae</taxon>
        <taxon>Blepharisma</taxon>
    </lineage>
</organism>
<name>A0AAU9IPD4_9CILI</name>
<sequence>MPFDLQYINVENLSLKYFYFHFKNNAKSPSISYKQKNMNDLLRDISTNTKLYDVQSAAGHILLVADMCFFVASIIDAQMNYQTVFHTSCSLNVGNMSIETATTLGYIIRLIFTAILLIAKIINLYKFIARTNVFPKVGALYAPFMSSVLLTVIIYDFDNCSKVSHIFSLESSLELSGIYSVIILAVLIGLVSIKIITYVQKRSQRYKIFTVLTLLLTLCIIVGSLIGLISEIEILRNDKPYAFVLFDLYSFCIALVFLGVTEWKRFKVYIMRIRPST</sequence>